<dbReference type="EMBL" id="LT882676">
    <property type="protein sequence ID" value="SMY19190.1"/>
    <property type="molecule type" value="Genomic_DNA"/>
</dbReference>
<organism evidence="2 3">
    <name type="scientific">Zymoseptoria tritici ST99CH_1A5</name>
    <dbReference type="NCBI Taxonomy" id="1276529"/>
    <lineage>
        <taxon>Eukaryota</taxon>
        <taxon>Fungi</taxon>
        <taxon>Dikarya</taxon>
        <taxon>Ascomycota</taxon>
        <taxon>Pezizomycotina</taxon>
        <taxon>Dothideomycetes</taxon>
        <taxon>Dothideomycetidae</taxon>
        <taxon>Mycosphaerellales</taxon>
        <taxon>Mycosphaerellaceae</taxon>
        <taxon>Zymoseptoria</taxon>
    </lineage>
</organism>
<feature type="transmembrane region" description="Helical" evidence="1">
    <location>
        <begin position="35"/>
        <end position="62"/>
    </location>
</feature>
<evidence type="ECO:0000313" key="3">
    <source>
        <dbReference type="Proteomes" id="UP000215453"/>
    </source>
</evidence>
<evidence type="ECO:0000256" key="1">
    <source>
        <dbReference type="SAM" id="Phobius"/>
    </source>
</evidence>
<keyword evidence="1" id="KW-1133">Transmembrane helix</keyword>
<proteinExistence type="predicted"/>
<reference evidence="2 3" key="1">
    <citation type="submission" date="2016-10" db="EMBL/GenBank/DDBJ databases">
        <authorList>
            <person name="Varghese N."/>
        </authorList>
    </citation>
    <scope>NUCLEOTIDE SEQUENCE [LARGE SCALE GENOMIC DNA]</scope>
</reference>
<name>A0A1Y6L7H8_ZYMTR</name>
<protein>
    <submittedName>
        <fullName evidence="2">Uncharacterized protein</fullName>
    </submittedName>
</protein>
<dbReference type="AlphaFoldDB" id="A0A1Y6L7H8"/>
<keyword evidence="1" id="KW-0812">Transmembrane</keyword>
<sequence length="147" mass="16448">MREPATLVRTAAYPVVQCCPDGTLFASRGLYKFSFVLQLLALASLSLSLLQSSLLVLCIYLVDFLNLGPLDNLQIALVPLKQHDHHVHSSHARIRCMQTQDCREGAVCCIKTNALWRTQPTDGGTSTEMLQVRWRMIGFTICFRPKG</sequence>
<dbReference type="Proteomes" id="UP000215453">
    <property type="component" value="Chromosome 1"/>
</dbReference>
<gene>
    <name evidence="2" type="ORF">ZT1A5_G625</name>
</gene>
<accession>A0A1Y6L7H8</accession>
<keyword evidence="1" id="KW-0472">Membrane</keyword>
<evidence type="ECO:0000313" key="2">
    <source>
        <dbReference type="EMBL" id="SMY19190.1"/>
    </source>
</evidence>